<dbReference type="EMBL" id="ML120404">
    <property type="protein sequence ID" value="RPA97457.1"/>
    <property type="molecule type" value="Genomic_DNA"/>
</dbReference>
<accession>A0A3N4JJL2</accession>
<dbReference type="Proteomes" id="UP000276215">
    <property type="component" value="Unassembled WGS sequence"/>
</dbReference>
<name>A0A3N4JJL2_9PEZI</name>
<keyword evidence="2" id="KW-1185">Reference proteome</keyword>
<sequence length="296" mass="33533">MEVANKVKRAAKIMIHKLADLKTALTRRAAIVDASEKMEKFTRIYSPQIKFLSVDEFVDLLKAVVQSLVNGGGEEGAEIADPLLQKPLFAFLDVLKLSETQARMLGLYPILELYWVGEEFGDELDPDVFAHITSIRDTLVRKNKASEDRLINHNYVPEDYLARMQKRVLSLGNISQPVLDDWDKFLEASAPPPKTVPRAKRLQWSDKVNAVYAPAPITIKHIPVPDGKNLGHVVSKLIAKDRFRQRLKKTVSSRHKVMRERVTIDEKKEDDLVETAESNSVWELTADEEGSVYEST</sequence>
<organism evidence="1 2">
    <name type="scientific">Choiromyces venosus 120613-1</name>
    <dbReference type="NCBI Taxonomy" id="1336337"/>
    <lineage>
        <taxon>Eukaryota</taxon>
        <taxon>Fungi</taxon>
        <taxon>Dikarya</taxon>
        <taxon>Ascomycota</taxon>
        <taxon>Pezizomycotina</taxon>
        <taxon>Pezizomycetes</taxon>
        <taxon>Pezizales</taxon>
        <taxon>Tuberaceae</taxon>
        <taxon>Choiromyces</taxon>
    </lineage>
</organism>
<gene>
    <name evidence="1" type="ORF">L873DRAFT_1790955</name>
</gene>
<proteinExistence type="predicted"/>
<dbReference type="AlphaFoldDB" id="A0A3N4JJL2"/>
<dbReference type="OrthoDB" id="5419130at2759"/>
<evidence type="ECO:0000313" key="2">
    <source>
        <dbReference type="Proteomes" id="UP000276215"/>
    </source>
</evidence>
<protein>
    <submittedName>
        <fullName evidence="1">Uncharacterized protein</fullName>
    </submittedName>
</protein>
<evidence type="ECO:0000313" key="1">
    <source>
        <dbReference type="EMBL" id="RPA97457.1"/>
    </source>
</evidence>
<reference evidence="1 2" key="1">
    <citation type="journal article" date="2018" name="Nat. Ecol. Evol.">
        <title>Pezizomycetes genomes reveal the molecular basis of ectomycorrhizal truffle lifestyle.</title>
        <authorList>
            <person name="Murat C."/>
            <person name="Payen T."/>
            <person name="Noel B."/>
            <person name="Kuo A."/>
            <person name="Morin E."/>
            <person name="Chen J."/>
            <person name="Kohler A."/>
            <person name="Krizsan K."/>
            <person name="Balestrini R."/>
            <person name="Da Silva C."/>
            <person name="Montanini B."/>
            <person name="Hainaut M."/>
            <person name="Levati E."/>
            <person name="Barry K.W."/>
            <person name="Belfiori B."/>
            <person name="Cichocki N."/>
            <person name="Clum A."/>
            <person name="Dockter R.B."/>
            <person name="Fauchery L."/>
            <person name="Guy J."/>
            <person name="Iotti M."/>
            <person name="Le Tacon F."/>
            <person name="Lindquist E.A."/>
            <person name="Lipzen A."/>
            <person name="Malagnac F."/>
            <person name="Mello A."/>
            <person name="Molinier V."/>
            <person name="Miyauchi S."/>
            <person name="Poulain J."/>
            <person name="Riccioni C."/>
            <person name="Rubini A."/>
            <person name="Sitrit Y."/>
            <person name="Splivallo R."/>
            <person name="Traeger S."/>
            <person name="Wang M."/>
            <person name="Zifcakova L."/>
            <person name="Wipf D."/>
            <person name="Zambonelli A."/>
            <person name="Paolocci F."/>
            <person name="Nowrousian M."/>
            <person name="Ottonello S."/>
            <person name="Baldrian P."/>
            <person name="Spatafora J.W."/>
            <person name="Henrissat B."/>
            <person name="Nagy L.G."/>
            <person name="Aury J.M."/>
            <person name="Wincker P."/>
            <person name="Grigoriev I.V."/>
            <person name="Bonfante P."/>
            <person name="Martin F.M."/>
        </authorList>
    </citation>
    <scope>NUCLEOTIDE SEQUENCE [LARGE SCALE GENOMIC DNA]</scope>
    <source>
        <strain evidence="1 2">120613-1</strain>
    </source>
</reference>